<dbReference type="EMBL" id="CM042889">
    <property type="protein sequence ID" value="KAI4319720.1"/>
    <property type="molecule type" value="Genomic_DNA"/>
</dbReference>
<gene>
    <name evidence="1" type="ORF">MLD38_033289</name>
</gene>
<name>A0ACB9M6D9_9MYRT</name>
<protein>
    <submittedName>
        <fullName evidence="1">Uncharacterized protein</fullName>
    </submittedName>
</protein>
<proteinExistence type="predicted"/>
<organism evidence="1 2">
    <name type="scientific">Melastoma candidum</name>
    <dbReference type="NCBI Taxonomy" id="119954"/>
    <lineage>
        <taxon>Eukaryota</taxon>
        <taxon>Viridiplantae</taxon>
        <taxon>Streptophyta</taxon>
        <taxon>Embryophyta</taxon>
        <taxon>Tracheophyta</taxon>
        <taxon>Spermatophyta</taxon>
        <taxon>Magnoliopsida</taxon>
        <taxon>eudicotyledons</taxon>
        <taxon>Gunneridae</taxon>
        <taxon>Pentapetalae</taxon>
        <taxon>rosids</taxon>
        <taxon>malvids</taxon>
        <taxon>Myrtales</taxon>
        <taxon>Melastomataceae</taxon>
        <taxon>Melastomatoideae</taxon>
        <taxon>Melastomateae</taxon>
        <taxon>Melastoma</taxon>
    </lineage>
</organism>
<evidence type="ECO:0000313" key="2">
    <source>
        <dbReference type="Proteomes" id="UP001057402"/>
    </source>
</evidence>
<sequence length="289" mass="31208">MPSTCGSRILEGYMVAYGATAVRRIRELGGIVAGKTNLDEFGMASTTEASGYQEAHLMVLRLSNALLRLEGILRKVFGSWPFWTLLLFSVLSRDLIGAISPRPWIASLLCPCLAQAAADELSALYGDSGAKGLRSEMPILLSLTVEDVMEHMLSPPVIMMLTIIVPSRTIIRKSFEAPLDENDILISPASPSAAYKIGIATYQEKKDDPLATYGGDIMTVNVKSAGLPALVVPAGFVDGGSIGLPVGLRMIGAAFEEEKLRKVANLSLPVSRTRSHCNADQERTKDWQE</sequence>
<evidence type="ECO:0000313" key="1">
    <source>
        <dbReference type="EMBL" id="KAI4319720.1"/>
    </source>
</evidence>
<keyword evidence="2" id="KW-1185">Reference proteome</keyword>
<dbReference type="Proteomes" id="UP001057402">
    <property type="component" value="Chromosome 10"/>
</dbReference>
<accession>A0ACB9M6D9</accession>
<reference evidence="2" key="1">
    <citation type="journal article" date="2023" name="Front. Plant Sci.">
        <title>Chromosomal-level genome assembly of Melastoma candidum provides insights into trichome evolution.</title>
        <authorList>
            <person name="Zhong Y."/>
            <person name="Wu W."/>
            <person name="Sun C."/>
            <person name="Zou P."/>
            <person name="Liu Y."/>
            <person name="Dai S."/>
            <person name="Zhou R."/>
        </authorList>
    </citation>
    <scope>NUCLEOTIDE SEQUENCE [LARGE SCALE GENOMIC DNA]</scope>
</reference>
<comment type="caution">
    <text evidence="1">The sequence shown here is derived from an EMBL/GenBank/DDBJ whole genome shotgun (WGS) entry which is preliminary data.</text>
</comment>